<dbReference type="AlphaFoldDB" id="M1QED6"/>
<dbReference type="KEGG" id="mmaz:MmTuc01_3359"/>
<accession>M1QED6</accession>
<dbReference type="BioCyc" id="MMAZ1236903:G139K-3202-MONOMER"/>
<proteinExistence type="predicted"/>
<gene>
    <name evidence="1" type="ORF">MmTuc01_3359</name>
</gene>
<dbReference type="EMBL" id="CP004144">
    <property type="protein sequence ID" value="AGF98613.1"/>
    <property type="molecule type" value="Genomic_DNA"/>
</dbReference>
<evidence type="ECO:0000313" key="2">
    <source>
        <dbReference type="Proteomes" id="UP000011718"/>
    </source>
</evidence>
<evidence type="ECO:0000313" key="1">
    <source>
        <dbReference type="EMBL" id="AGF98613.1"/>
    </source>
</evidence>
<name>M1QED6_METMZ</name>
<protein>
    <submittedName>
        <fullName evidence="1">Uncharacterized protein</fullName>
    </submittedName>
</protein>
<reference evidence="1 2" key="1">
    <citation type="journal article" date="2013" name="Genome Announc.">
        <title>Complete Genome of a Methanosarcina mazei Strain Isolated from Sediment Samples from an Amazonian Flooded Area.</title>
        <authorList>
            <person name="Assis das Gracas D."/>
            <person name="Thiago Juca Ramos R."/>
            <person name="Vieira Araujo A.C."/>
            <person name="Zahlouth R."/>
            <person name="Ribeiro Carneiro A."/>
            <person name="Souza Lopes T."/>
            <person name="Azevedo Barauna R."/>
            <person name="Azevedo V."/>
            <person name="Cruz Schneider M.P."/>
            <person name="Pellizari V.H."/>
            <person name="Silva A."/>
        </authorList>
    </citation>
    <scope>NUCLEOTIDE SEQUENCE [LARGE SCALE GENOMIC DNA]</scope>
    <source>
        <strain evidence="1 2">Tuc01</strain>
    </source>
</reference>
<sequence length="37" mass="4463">MIESRINKKTSRNDYIYVKIFNCNEKSRTKQAIPYLP</sequence>
<organism evidence="1 2">
    <name type="scientific">Methanosarcina mazei Tuc01</name>
    <dbReference type="NCBI Taxonomy" id="1236903"/>
    <lineage>
        <taxon>Archaea</taxon>
        <taxon>Methanobacteriati</taxon>
        <taxon>Methanobacteriota</taxon>
        <taxon>Stenosarchaea group</taxon>
        <taxon>Methanomicrobia</taxon>
        <taxon>Methanosarcinales</taxon>
        <taxon>Methanosarcinaceae</taxon>
        <taxon>Methanosarcina</taxon>
    </lineage>
</organism>
<dbReference type="Proteomes" id="UP000011718">
    <property type="component" value="Chromosome"/>
</dbReference>
<dbReference type="HOGENOM" id="CLU_3338487_0_0_2"/>